<evidence type="ECO:0000256" key="2">
    <source>
        <dbReference type="ARBA" id="ARBA00023125"/>
    </source>
</evidence>
<dbReference type="SUPFAM" id="SSF46689">
    <property type="entry name" value="Homeodomain-like"/>
    <property type="match status" value="1"/>
</dbReference>
<dbReference type="RefSeq" id="WP_166197123.1">
    <property type="nucleotide sequence ID" value="NZ_JAAOIV010000008.1"/>
</dbReference>
<keyword evidence="7" id="KW-1185">Reference proteome</keyword>
<dbReference type="Proteomes" id="UP000744769">
    <property type="component" value="Unassembled WGS sequence"/>
</dbReference>
<keyword evidence="1" id="KW-0805">Transcription regulation</keyword>
<reference evidence="6" key="1">
    <citation type="submission" date="2020-03" db="EMBL/GenBank/DDBJ databases">
        <title>Draft sequencing of Calidifontibacter sp. DB0510.</title>
        <authorList>
            <person name="Kim D.-U."/>
        </authorList>
    </citation>
    <scope>NUCLEOTIDE SEQUENCE</scope>
    <source>
        <strain evidence="6">DB0510</strain>
    </source>
</reference>
<dbReference type="EMBL" id="JAAOIV010000008">
    <property type="protein sequence ID" value="NHN56459.1"/>
    <property type="molecule type" value="Genomic_DNA"/>
</dbReference>
<gene>
    <name evidence="6" type="ORF">G9U51_11785</name>
</gene>
<feature type="domain" description="HTH tetR-type" evidence="5">
    <location>
        <begin position="7"/>
        <end position="67"/>
    </location>
</feature>
<dbReference type="InterPro" id="IPR050109">
    <property type="entry name" value="HTH-type_TetR-like_transc_reg"/>
</dbReference>
<evidence type="ECO:0000259" key="5">
    <source>
        <dbReference type="PROSITE" id="PS50977"/>
    </source>
</evidence>
<dbReference type="Gene3D" id="1.10.357.10">
    <property type="entry name" value="Tetracycline Repressor, domain 2"/>
    <property type="match status" value="1"/>
</dbReference>
<dbReference type="PANTHER" id="PTHR30055">
    <property type="entry name" value="HTH-TYPE TRANSCRIPTIONAL REGULATOR RUTR"/>
    <property type="match status" value="1"/>
</dbReference>
<evidence type="ECO:0000256" key="4">
    <source>
        <dbReference type="PROSITE-ProRule" id="PRU00335"/>
    </source>
</evidence>
<proteinExistence type="predicted"/>
<feature type="DNA-binding region" description="H-T-H motif" evidence="4">
    <location>
        <begin position="30"/>
        <end position="49"/>
    </location>
</feature>
<keyword evidence="2 4" id="KW-0238">DNA-binding</keyword>
<dbReference type="AlphaFoldDB" id="A0A967B0C9"/>
<dbReference type="PRINTS" id="PR00455">
    <property type="entry name" value="HTHTETR"/>
</dbReference>
<dbReference type="InterPro" id="IPR001647">
    <property type="entry name" value="HTH_TetR"/>
</dbReference>
<dbReference type="GO" id="GO:0003700">
    <property type="term" value="F:DNA-binding transcription factor activity"/>
    <property type="evidence" value="ECO:0007669"/>
    <property type="project" value="TreeGrafter"/>
</dbReference>
<accession>A0A967B0C9</accession>
<evidence type="ECO:0000256" key="3">
    <source>
        <dbReference type="ARBA" id="ARBA00023163"/>
    </source>
</evidence>
<protein>
    <submittedName>
        <fullName evidence="6">TetR/AcrR family transcriptional regulator</fullName>
    </submittedName>
</protein>
<dbReference type="PROSITE" id="PS50977">
    <property type="entry name" value="HTH_TETR_2"/>
    <property type="match status" value="1"/>
</dbReference>
<dbReference type="InterPro" id="IPR023772">
    <property type="entry name" value="DNA-bd_HTH_TetR-type_CS"/>
</dbReference>
<evidence type="ECO:0000313" key="7">
    <source>
        <dbReference type="Proteomes" id="UP000744769"/>
    </source>
</evidence>
<evidence type="ECO:0000313" key="6">
    <source>
        <dbReference type="EMBL" id="NHN56459.1"/>
    </source>
</evidence>
<organism evidence="6 7">
    <name type="scientific">Metallococcus carri</name>
    <dbReference type="NCBI Taxonomy" id="1656884"/>
    <lineage>
        <taxon>Bacteria</taxon>
        <taxon>Bacillati</taxon>
        <taxon>Actinomycetota</taxon>
        <taxon>Actinomycetes</taxon>
        <taxon>Micrococcales</taxon>
        <taxon>Dermacoccaceae</taxon>
        <taxon>Metallococcus</taxon>
    </lineage>
</organism>
<dbReference type="InterPro" id="IPR009057">
    <property type="entry name" value="Homeodomain-like_sf"/>
</dbReference>
<dbReference type="Pfam" id="PF00440">
    <property type="entry name" value="TetR_N"/>
    <property type="match status" value="1"/>
</dbReference>
<dbReference type="PROSITE" id="PS01081">
    <property type="entry name" value="HTH_TETR_1"/>
    <property type="match status" value="1"/>
</dbReference>
<sequence>MTSARPAPTRLRILIEASRLFAIRGYHGTSTRDIAGAVGIQQPSLYKHFATKHEILAALLDEDLGPALARIRAAVAADGQVAVRLHAFVVGDIAAVLSLPYDVRGLYNDDVLQLPELAAQARSRARLHAATADLVRLGVEAGEFVAEEPEFVQGAITGLLLEVVREQGPEPAADPRTPATRVADFVLRSVLADPRRMPEVRAASATLAARIERAG</sequence>
<evidence type="ECO:0000256" key="1">
    <source>
        <dbReference type="ARBA" id="ARBA00023015"/>
    </source>
</evidence>
<name>A0A967B0C9_9MICO</name>
<keyword evidence="3" id="KW-0804">Transcription</keyword>
<comment type="caution">
    <text evidence="6">The sequence shown here is derived from an EMBL/GenBank/DDBJ whole genome shotgun (WGS) entry which is preliminary data.</text>
</comment>
<dbReference type="GO" id="GO:0000976">
    <property type="term" value="F:transcription cis-regulatory region binding"/>
    <property type="evidence" value="ECO:0007669"/>
    <property type="project" value="TreeGrafter"/>
</dbReference>
<dbReference type="PANTHER" id="PTHR30055:SF234">
    <property type="entry name" value="HTH-TYPE TRANSCRIPTIONAL REGULATOR BETI"/>
    <property type="match status" value="1"/>
</dbReference>